<dbReference type="Proteomes" id="UP000624279">
    <property type="component" value="Unassembled WGS sequence"/>
</dbReference>
<comment type="caution">
    <text evidence="1">The sequence shown here is derived from an EMBL/GenBank/DDBJ whole genome shotgun (WGS) entry which is preliminary data.</text>
</comment>
<reference evidence="1 2" key="1">
    <citation type="submission" date="2020-08" db="EMBL/GenBank/DDBJ databases">
        <title>Novel species isolated from subtropical streams in China.</title>
        <authorList>
            <person name="Lu H."/>
        </authorList>
    </citation>
    <scope>NUCLEOTIDE SEQUENCE [LARGE SCALE GENOMIC DNA]</scope>
    <source>
        <strain evidence="1 2">LX15W</strain>
    </source>
</reference>
<organism evidence="1 2">
    <name type="scientific">Undibacterium flavidum</name>
    <dbReference type="NCBI Taxonomy" id="2762297"/>
    <lineage>
        <taxon>Bacteria</taxon>
        <taxon>Pseudomonadati</taxon>
        <taxon>Pseudomonadota</taxon>
        <taxon>Betaproteobacteria</taxon>
        <taxon>Burkholderiales</taxon>
        <taxon>Oxalobacteraceae</taxon>
        <taxon>Undibacterium</taxon>
    </lineage>
</organism>
<accession>A0ABR6YE87</accession>
<gene>
    <name evidence="1" type="ORF">H8K55_14910</name>
</gene>
<evidence type="ECO:0000313" key="2">
    <source>
        <dbReference type="Proteomes" id="UP000624279"/>
    </source>
</evidence>
<name>A0ABR6YE87_9BURK</name>
<keyword evidence="2" id="KW-1185">Reference proteome</keyword>
<protein>
    <submittedName>
        <fullName evidence="1">AlpA family phage regulatory protein</fullName>
    </submittedName>
</protein>
<dbReference type="PANTHER" id="PTHR36154">
    <property type="entry name" value="DNA-BINDING TRANSCRIPTIONAL ACTIVATOR ALPA"/>
    <property type="match status" value="1"/>
</dbReference>
<dbReference type="Pfam" id="PF05930">
    <property type="entry name" value="Phage_AlpA"/>
    <property type="match status" value="1"/>
</dbReference>
<sequence length="77" mass="8590">MNPSIQNKFLRLPELEEITGLKRSSVYNRLNPSSKYFDPSFPKSISLSATGKGSVAWLASEISAWMESRVVARADNN</sequence>
<evidence type="ECO:0000313" key="1">
    <source>
        <dbReference type="EMBL" id="MBC3874880.1"/>
    </source>
</evidence>
<dbReference type="RefSeq" id="WP_186942868.1">
    <property type="nucleotide sequence ID" value="NZ_JACOGA010000014.1"/>
</dbReference>
<proteinExistence type="predicted"/>
<dbReference type="EMBL" id="JACOGA010000014">
    <property type="protein sequence ID" value="MBC3874880.1"/>
    <property type="molecule type" value="Genomic_DNA"/>
</dbReference>
<dbReference type="InterPro" id="IPR052931">
    <property type="entry name" value="Prophage_regulatory_activator"/>
</dbReference>
<dbReference type="PANTHER" id="PTHR36154:SF1">
    <property type="entry name" value="DNA-BINDING TRANSCRIPTIONAL ACTIVATOR ALPA"/>
    <property type="match status" value="1"/>
</dbReference>
<dbReference type="InterPro" id="IPR010260">
    <property type="entry name" value="AlpA"/>
</dbReference>